<protein>
    <submittedName>
        <fullName evidence="4">Transmembrane sensor</fullName>
    </submittedName>
</protein>
<feature type="transmembrane region" description="Helical" evidence="1">
    <location>
        <begin position="82"/>
        <end position="102"/>
    </location>
</feature>
<gene>
    <name evidence="4" type="ORF">GGR44_000566</name>
</gene>
<reference evidence="4 5" key="1">
    <citation type="submission" date="2020-08" db="EMBL/GenBank/DDBJ databases">
        <title>Genomic Encyclopedia of Type Strains, Phase IV (KMG-IV): sequencing the most valuable type-strain genomes for metagenomic binning, comparative biology and taxonomic classification.</title>
        <authorList>
            <person name="Goeker M."/>
        </authorList>
    </citation>
    <scope>NUCLEOTIDE SEQUENCE [LARGE SCALE GENOMIC DNA]</scope>
    <source>
        <strain evidence="4 5">DSM 29348</strain>
    </source>
</reference>
<feature type="domain" description="FecR N-terminal" evidence="3">
    <location>
        <begin position="10"/>
        <end position="49"/>
    </location>
</feature>
<accession>A0A7W6DCX0</accession>
<dbReference type="InterPro" id="IPR012373">
    <property type="entry name" value="Ferrdict_sens_TM"/>
</dbReference>
<dbReference type="PANTHER" id="PTHR30273">
    <property type="entry name" value="PERIPLASMIC SIGNAL SENSOR AND SIGMA FACTOR ACTIVATOR FECR-RELATED"/>
    <property type="match status" value="1"/>
</dbReference>
<dbReference type="PANTHER" id="PTHR30273:SF2">
    <property type="entry name" value="PROTEIN FECR"/>
    <property type="match status" value="1"/>
</dbReference>
<dbReference type="Proteomes" id="UP000552757">
    <property type="component" value="Unassembled WGS sequence"/>
</dbReference>
<dbReference type="GO" id="GO:0016989">
    <property type="term" value="F:sigma factor antagonist activity"/>
    <property type="evidence" value="ECO:0007669"/>
    <property type="project" value="TreeGrafter"/>
</dbReference>
<organism evidence="4 5">
    <name type="scientific">Sphingobium fontiphilum</name>
    <dbReference type="NCBI Taxonomy" id="944425"/>
    <lineage>
        <taxon>Bacteria</taxon>
        <taxon>Pseudomonadati</taxon>
        <taxon>Pseudomonadota</taxon>
        <taxon>Alphaproteobacteria</taxon>
        <taxon>Sphingomonadales</taxon>
        <taxon>Sphingomonadaceae</taxon>
        <taxon>Sphingobium</taxon>
    </lineage>
</organism>
<keyword evidence="1 4" id="KW-0812">Transmembrane</keyword>
<name>A0A7W6DCX0_9SPHN</name>
<dbReference type="InterPro" id="IPR032623">
    <property type="entry name" value="FecR_N"/>
</dbReference>
<proteinExistence type="predicted"/>
<dbReference type="Gene3D" id="2.60.120.1440">
    <property type="match status" value="1"/>
</dbReference>
<dbReference type="Pfam" id="PF16220">
    <property type="entry name" value="DUF4880"/>
    <property type="match status" value="1"/>
</dbReference>
<dbReference type="PIRSF" id="PIRSF018266">
    <property type="entry name" value="FecR"/>
    <property type="match status" value="1"/>
</dbReference>
<evidence type="ECO:0000313" key="5">
    <source>
        <dbReference type="Proteomes" id="UP000552757"/>
    </source>
</evidence>
<keyword evidence="1" id="KW-1133">Transmembrane helix</keyword>
<comment type="caution">
    <text evidence="4">The sequence shown here is derived from an EMBL/GenBank/DDBJ whole genome shotgun (WGS) entry which is preliminary data.</text>
</comment>
<evidence type="ECO:0000256" key="1">
    <source>
        <dbReference type="SAM" id="Phobius"/>
    </source>
</evidence>
<keyword evidence="1" id="KW-0472">Membrane</keyword>
<dbReference type="AlphaFoldDB" id="A0A7W6DCX0"/>
<evidence type="ECO:0000259" key="3">
    <source>
        <dbReference type="Pfam" id="PF16220"/>
    </source>
</evidence>
<dbReference type="InterPro" id="IPR006860">
    <property type="entry name" value="FecR"/>
</dbReference>
<sequence length="312" mass="34013">MNGADTMVEEEATAWVIRTRDPDFRDWAGFTLWLERSPDHARAYDRMMAVDAGLPALIPAQPEYVTAPANDRGEPGWRRWRWIGGGAIAASLVAMLSVGMMTRADIYTIETRPGETRAIALDDGTRIEINGDTSLRLDHNDTRFAALDRGEATFTVTHDESDPFRVTVGQAVFEDAGTMFNIIHSGAVTRIGVAEGKVIFNPDSDAIALPAGRALRQDQSGVLLQSVAPESVAGWRKGSLTYDNAPLADVADDIARSLDVRVTGAPSLRFTGTIQLDRDPRRFFARAAPLMGVSAVETANGWVLKETDEALR</sequence>
<dbReference type="Pfam" id="PF04773">
    <property type="entry name" value="FecR"/>
    <property type="match status" value="1"/>
</dbReference>
<evidence type="ECO:0000313" key="4">
    <source>
        <dbReference type="EMBL" id="MBB3980935.1"/>
    </source>
</evidence>
<keyword evidence="5" id="KW-1185">Reference proteome</keyword>
<evidence type="ECO:0000259" key="2">
    <source>
        <dbReference type="Pfam" id="PF04773"/>
    </source>
</evidence>
<dbReference type="EMBL" id="JACIEB010000001">
    <property type="protein sequence ID" value="MBB3980935.1"/>
    <property type="molecule type" value="Genomic_DNA"/>
</dbReference>
<feature type="domain" description="FecR protein" evidence="2">
    <location>
        <begin position="108"/>
        <end position="198"/>
    </location>
</feature>